<dbReference type="PANTHER" id="PTHR46124:SF2">
    <property type="entry name" value="D-AMINOACYL-TRNA DEACYLASE"/>
    <property type="match status" value="1"/>
</dbReference>
<dbReference type="OrthoDB" id="9810005at2"/>
<accession>A0A0R1WJ19</accession>
<dbReference type="InterPro" id="IPR015991">
    <property type="entry name" value="TatD/YcfH-like"/>
</dbReference>
<proteinExistence type="predicted"/>
<feature type="binding site" evidence="3">
    <location>
        <position position="207"/>
    </location>
    <ligand>
        <name>a divalent metal cation</name>
        <dbReference type="ChEBI" id="CHEBI:60240"/>
        <label>1</label>
    </ligand>
</feature>
<comment type="caution">
    <text evidence="4">The sequence shown here is derived from an EMBL/GenBank/DDBJ whole genome shotgun (WGS) entry which is preliminary data.</text>
</comment>
<dbReference type="Pfam" id="PF01026">
    <property type="entry name" value="TatD_DNase"/>
    <property type="match status" value="1"/>
</dbReference>
<evidence type="ECO:0000256" key="3">
    <source>
        <dbReference type="PIRSR" id="PIRSR005902-1"/>
    </source>
</evidence>
<feature type="binding site" evidence="3">
    <location>
        <position position="97"/>
    </location>
    <ligand>
        <name>a divalent metal cation</name>
        <dbReference type="ChEBI" id="CHEBI:60240"/>
        <label>1</label>
    </ligand>
</feature>
<dbReference type="CDD" id="cd01310">
    <property type="entry name" value="TatD_DNAse"/>
    <property type="match status" value="1"/>
</dbReference>
<feature type="binding site" evidence="3">
    <location>
        <position position="10"/>
    </location>
    <ligand>
        <name>a divalent metal cation</name>
        <dbReference type="ChEBI" id="CHEBI:60240"/>
        <label>1</label>
    </ligand>
</feature>
<dbReference type="GO" id="GO:0046872">
    <property type="term" value="F:metal ion binding"/>
    <property type="evidence" value="ECO:0007669"/>
    <property type="project" value="UniProtKB-KW"/>
</dbReference>
<dbReference type="GO" id="GO:0005829">
    <property type="term" value="C:cytosol"/>
    <property type="evidence" value="ECO:0007669"/>
    <property type="project" value="TreeGrafter"/>
</dbReference>
<sequence>MNDLKIFDSHTHINSSAFDNDVPEVIQRSQALDVSKMLVLGYDETSNQRLEDLVKQYPGVVYGAVGCHPEDALAYDDEYEAMLMRYLQQDGFVAVGEIGMDYYHDSPKQAQVNAFERQIELAQKLDLPIVVHNRDAIEDCYDILKNMNIKKSGAIMHSFNGDATWAEKFLDLGMYLSYSGVVTFNNAKEVKQAAEITPMDRILVETDAPYLTPMPFRGRKNEPAMTRYTLEFLAQAKGVSASQLAQATFANTQKVLKINN</sequence>
<reference evidence="4 5" key="1">
    <citation type="journal article" date="2015" name="Genome Announc.">
        <title>Expanding the biotechnology potential of lactobacilli through comparative genomics of 213 strains and associated genera.</title>
        <authorList>
            <person name="Sun Z."/>
            <person name="Harris H.M."/>
            <person name="McCann A."/>
            <person name="Guo C."/>
            <person name="Argimon S."/>
            <person name="Zhang W."/>
            <person name="Yang X."/>
            <person name="Jeffery I.B."/>
            <person name="Cooney J.C."/>
            <person name="Kagawa T.F."/>
            <person name="Liu W."/>
            <person name="Song Y."/>
            <person name="Salvetti E."/>
            <person name="Wrobel A."/>
            <person name="Rasinkangas P."/>
            <person name="Parkhill J."/>
            <person name="Rea M.C."/>
            <person name="O'Sullivan O."/>
            <person name="Ritari J."/>
            <person name="Douillard F.P."/>
            <person name="Paul Ross R."/>
            <person name="Yang R."/>
            <person name="Briner A.E."/>
            <person name="Felis G.E."/>
            <person name="de Vos W.M."/>
            <person name="Barrangou R."/>
            <person name="Klaenhammer T.R."/>
            <person name="Caufield P.W."/>
            <person name="Cui Y."/>
            <person name="Zhang H."/>
            <person name="O'Toole P.W."/>
        </authorList>
    </citation>
    <scope>NUCLEOTIDE SEQUENCE [LARGE SCALE GENOMIC DNA]</scope>
    <source>
        <strain evidence="4 5">DSM 18933</strain>
    </source>
</reference>
<dbReference type="Proteomes" id="UP000051054">
    <property type="component" value="Unassembled WGS sequence"/>
</dbReference>
<dbReference type="RefSeq" id="WP_025022245.1">
    <property type="nucleotide sequence ID" value="NZ_AZGD01000100.1"/>
</dbReference>
<dbReference type="PROSITE" id="PS01090">
    <property type="entry name" value="TATD_2"/>
    <property type="match status" value="1"/>
</dbReference>
<keyword evidence="1 3" id="KW-0479">Metal-binding</keyword>
<dbReference type="EMBL" id="AZGD01000100">
    <property type="protein sequence ID" value="KRM17870.1"/>
    <property type="molecule type" value="Genomic_DNA"/>
</dbReference>
<dbReference type="AlphaFoldDB" id="A0A0R1WJ19"/>
<dbReference type="Gene3D" id="3.20.20.140">
    <property type="entry name" value="Metal-dependent hydrolases"/>
    <property type="match status" value="1"/>
</dbReference>
<dbReference type="NCBIfam" id="TIGR00010">
    <property type="entry name" value="YchF/TatD family DNA exonuclease"/>
    <property type="match status" value="1"/>
</dbReference>
<protein>
    <submittedName>
        <fullName evidence="4">Deoxyribonuclease ycfh</fullName>
    </submittedName>
</protein>
<keyword evidence="5" id="KW-1185">Reference proteome</keyword>
<dbReference type="GO" id="GO:0016788">
    <property type="term" value="F:hydrolase activity, acting on ester bonds"/>
    <property type="evidence" value="ECO:0007669"/>
    <property type="project" value="InterPro"/>
</dbReference>
<dbReference type="PROSITE" id="PS01137">
    <property type="entry name" value="TATD_1"/>
    <property type="match status" value="1"/>
</dbReference>
<dbReference type="PATRIC" id="fig|1423755.3.peg.1139"/>
<evidence type="ECO:0000256" key="1">
    <source>
        <dbReference type="ARBA" id="ARBA00022723"/>
    </source>
</evidence>
<gene>
    <name evidence="4" type="ORF">FC40_GL001078</name>
</gene>
<dbReference type="PANTHER" id="PTHR46124">
    <property type="entry name" value="D-AMINOACYL-TRNA DEACYLASE"/>
    <property type="match status" value="1"/>
</dbReference>
<dbReference type="STRING" id="1423755.FC40_GL001078"/>
<dbReference type="GO" id="GO:0004536">
    <property type="term" value="F:DNA nuclease activity"/>
    <property type="evidence" value="ECO:0007669"/>
    <property type="project" value="InterPro"/>
</dbReference>
<evidence type="ECO:0000256" key="2">
    <source>
        <dbReference type="ARBA" id="ARBA00022801"/>
    </source>
</evidence>
<dbReference type="eggNOG" id="COG0084">
    <property type="taxonomic scope" value="Bacteria"/>
</dbReference>
<organism evidence="4 5">
    <name type="scientific">Ligilactobacillus hayakitensis DSM 18933 = JCM 14209</name>
    <dbReference type="NCBI Taxonomy" id="1423755"/>
    <lineage>
        <taxon>Bacteria</taxon>
        <taxon>Bacillati</taxon>
        <taxon>Bacillota</taxon>
        <taxon>Bacilli</taxon>
        <taxon>Lactobacillales</taxon>
        <taxon>Lactobacillaceae</taxon>
        <taxon>Ligilactobacillus</taxon>
    </lineage>
</organism>
<feature type="binding site" evidence="3">
    <location>
        <position position="12"/>
    </location>
    <ligand>
        <name>a divalent metal cation</name>
        <dbReference type="ChEBI" id="CHEBI:60240"/>
        <label>1</label>
    </ligand>
</feature>
<dbReference type="InterPro" id="IPR032466">
    <property type="entry name" value="Metal_Hydrolase"/>
</dbReference>
<feature type="binding site" evidence="3">
    <location>
        <position position="157"/>
    </location>
    <ligand>
        <name>a divalent metal cation</name>
        <dbReference type="ChEBI" id="CHEBI:60240"/>
        <label>2</label>
    </ligand>
</feature>
<evidence type="ECO:0000313" key="5">
    <source>
        <dbReference type="Proteomes" id="UP000051054"/>
    </source>
</evidence>
<dbReference type="InterPro" id="IPR001130">
    <property type="entry name" value="TatD-like"/>
</dbReference>
<dbReference type="PIRSF" id="PIRSF005902">
    <property type="entry name" value="DNase_TatD"/>
    <property type="match status" value="1"/>
</dbReference>
<feature type="binding site" evidence="3">
    <location>
        <position position="132"/>
    </location>
    <ligand>
        <name>a divalent metal cation</name>
        <dbReference type="ChEBI" id="CHEBI:60240"/>
        <label>2</label>
    </ligand>
</feature>
<dbReference type="InterPro" id="IPR018228">
    <property type="entry name" value="DNase_TatD-rel_CS"/>
</dbReference>
<keyword evidence="2" id="KW-0378">Hydrolase</keyword>
<name>A0A0R1WJ19_9LACO</name>
<evidence type="ECO:0000313" key="4">
    <source>
        <dbReference type="EMBL" id="KRM17870.1"/>
    </source>
</evidence>
<dbReference type="FunFam" id="3.20.20.140:FF:000005">
    <property type="entry name" value="TatD family hydrolase"/>
    <property type="match status" value="1"/>
</dbReference>
<dbReference type="PROSITE" id="PS01091">
    <property type="entry name" value="TATD_3"/>
    <property type="match status" value="1"/>
</dbReference>
<dbReference type="SUPFAM" id="SSF51556">
    <property type="entry name" value="Metallo-dependent hydrolases"/>
    <property type="match status" value="1"/>
</dbReference>